<dbReference type="GO" id="GO:0004497">
    <property type="term" value="F:monooxygenase activity"/>
    <property type="evidence" value="ECO:0007669"/>
    <property type="project" value="UniProtKB-KW"/>
</dbReference>
<evidence type="ECO:0000256" key="1">
    <source>
        <dbReference type="ARBA" id="ARBA00001971"/>
    </source>
</evidence>
<keyword evidence="16" id="KW-1185">Reference proteome</keyword>
<evidence type="ECO:0000256" key="4">
    <source>
        <dbReference type="ARBA" id="ARBA00010617"/>
    </source>
</evidence>
<evidence type="ECO:0000256" key="5">
    <source>
        <dbReference type="ARBA" id="ARBA00022617"/>
    </source>
</evidence>
<reference evidence="15" key="1">
    <citation type="journal article" date="2023" name="Insect Mol. Biol.">
        <title>Genome sequencing provides insights into the evolution of gene families encoding plant cell wall-degrading enzymes in longhorned beetles.</title>
        <authorList>
            <person name="Shin N.R."/>
            <person name="Okamura Y."/>
            <person name="Kirsch R."/>
            <person name="Pauchet Y."/>
        </authorList>
    </citation>
    <scope>NUCLEOTIDE SEQUENCE</scope>
    <source>
        <strain evidence="15">RBIC_L_NR</strain>
    </source>
</reference>
<comment type="subcellular location">
    <subcellularLocation>
        <location evidence="3">Endoplasmic reticulum membrane</location>
        <topology evidence="3">Peripheral membrane protein</topology>
    </subcellularLocation>
    <subcellularLocation>
        <location evidence="2">Microsome membrane</location>
        <topology evidence="2">Peripheral membrane protein</topology>
    </subcellularLocation>
</comment>
<comment type="cofactor">
    <cofactor evidence="1 13">
        <name>heme</name>
        <dbReference type="ChEBI" id="CHEBI:30413"/>
    </cofactor>
</comment>
<dbReference type="PANTHER" id="PTHR24292">
    <property type="entry name" value="CYTOCHROME P450"/>
    <property type="match status" value="1"/>
</dbReference>
<dbReference type="InterPro" id="IPR036396">
    <property type="entry name" value="Cyt_P450_sf"/>
</dbReference>
<evidence type="ECO:0000256" key="7">
    <source>
        <dbReference type="ARBA" id="ARBA00022824"/>
    </source>
</evidence>
<sequence>MYAVICDSSKKLITHLENKNEDLITVDMFELLSRFSTDLMFALIFGVEVNCLENPNHEAYLMTKEAGSFGTENIVKEITNDDITSNCINILNTAVHTGANAVSFALHELALNQNIQNKLRQEIQKTNEIYGDDITYEALMSMTYLHMFILEVLRKWPLVVLSDRTCTIPYTIQPSKPDEKPVHIEKGTMVWFSIFGLHHDAQYYPEPERFDPERFSEENKLNLNMNAFLPFGAGPRSCPGNKLSTVKLKTIFYYILTHFEIVPVKETKPIELNRNCITLLCEGQVWLGLKRVVKQK</sequence>
<name>A0AAV8ZQ43_9CUCU</name>
<evidence type="ECO:0000256" key="8">
    <source>
        <dbReference type="ARBA" id="ARBA00022848"/>
    </source>
</evidence>
<comment type="similarity">
    <text evidence="4 14">Belongs to the cytochrome P450 family.</text>
</comment>
<keyword evidence="9 14" id="KW-0560">Oxidoreductase</keyword>
<feature type="binding site" description="axial binding residue" evidence="13">
    <location>
        <position position="238"/>
    </location>
    <ligand>
        <name>heme</name>
        <dbReference type="ChEBI" id="CHEBI:30413"/>
    </ligand>
    <ligandPart>
        <name>Fe</name>
        <dbReference type="ChEBI" id="CHEBI:18248"/>
    </ligandPart>
</feature>
<accession>A0AAV8ZQ43</accession>
<evidence type="ECO:0000256" key="13">
    <source>
        <dbReference type="PIRSR" id="PIRSR602401-1"/>
    </source>
</evidence>
<dbReference type="InterPro" id="IPR001128">
    <property type="entry name" value="Cyt_P450"/>
</dbReference>
<dbReference type="GO" id="GO:0005789">
    <property type="term" value="C:endoplasmic reticulum membrane"/>
    <property type="evidence" value="ECO:0007669"/>
    <property type="project" value="UniProtKB-SubCell"/>
</dbReference>
<evidence type="ECO:0008006" key="17">
    <source>
        <dbReference type="Google" id="ProtNLM"/>
    </source>
</evidence>
<evidence type="ECO:0000256" key="2">
    <source>
        <dbReference type="ARBA" id="ARBA00004174"/>
    </source>
</evidence>
<keyword evidence="12" id="KW-0472">Membrane</keyword>
<comment type="caution">
    <text evidence="15">The sequence shown here is derived from an EMBL/GenBank/DDBJ whole genome shotgun (WGS) entry which is preliminary data.</text>
</comment>
<keyword evidence="7" id="KW-0256">Endoplasmic reticulum</keyword>
<evidence type="ECO:0000256" key="6">
    <source>
        <dbReference type="ARBA" id="ARBA00022723"/>
    </source>
</evidence>
<keyword evidence="10 13" id="KW-0408">Iron</keyword>
<dbReference type="InterPro" id="IPR050476">
    <property type="entry name" value="Insect_CytP450_Detox"/>
</dbReference>
<dbReference type="PANTHER" id="PTHR24292:SF54">
    <property type="entry name" value="CYP9F3-RELATED"/>
    <property type="match status" value="1"/>
</dbReference>
<keyword evidence="11 14" id="KW-0503">Monooxygenase</keyword>
<evidence type="ECO:0000256" key="11">
    <source>
        <dbReference type="ARBA" id="ARBA00023033"/>
    </source>
</evidence>
<dbReference type="Gene3D" id="1.10.630.10">
    <property type="entry name" value="Cytochrome P450"/>
    <property type="match status" value="2"/>
</dbReference>
<dbReference type="Proteomes" id="UP001162156">
    <property type="component" value="Unassembled WGS sequence"/>
</dbReference>
<dbReference type="InterPro" id="IPR017972">
    <property type="entry name" value="Cyt_P450_CS"/>
</dbReference>
<dbReference type="GO" id="GO:0005506">
    <property type="term" value="F:iron ion binding"/>
    <property type="evidence" value="ECO:0007669"/>
    <property type="project" value="InterPro"/>
</dbReference>
<dbReference type="GO" id="GO:0020037">
    <property type="term" value="F:heme binding"/>
    <property type="evidence" value="ECO:0007669"/>
    <property type="project" value="InterPro"/>
</dbReference>
<keyword evidence="5 13" id="KW-0349">Heme</keyword>
<keyword evidence="8" id="KW-0492">Microsome</keyword>
<dbReference type="SUPFAM" id="SSF48264">
    <property type="entry name" value="Cytochrome P450"/>
    <property type="match status" value="1"/>
</dbReference>
<keyword evidence="6 13" id="KW-0479">Metal-binding</keyword>
<organism evidence="15 16">
    <name type="scientific">Rhamnusium bicolor</name>
    <dbReference type="NCBI Taxonomy" id="1586634"/>
    <lineage>
        <taxon>Eukaryota</taxon>
        <taxon>Metazoa</taxon>
        <taxon>Ecdysozoa</taxon>
        <taxon>Arthropoda</taxon>
        <taxon>Hexapoda</taxon>
        <taxon>Insecta</taxon>
        <taxon>Pterygota</taxon>
        <taxon>Neoptera</taxon>
        <taxon>Endopterygota</taxon>
        <taxon>Coleoptera</taxon>
        <taxon>Polyphaga</taxon>
        <taxon>Cucujiformia</taxon>
        <taxon>Chrysomeloidea</taxon>
        <taxon>Cerambycidae</taxon>
        <taxon>Lepturinae</taxon>
        <taxon>Rhagiini</taxon>
        <taxon>Rhamnusium</taxon>
    </lineage>
</organism>
<dbReference type="PRINTS" id="PR00385">
    <property type="entry name" value="P450"/>
</dbReference>
<evidence type="ECO:0000313" key="15">
    <source>
        <dbReference type="EMBL" id="KAJ8967931.1"/>
    </source>
</evidence>
<evidence type="ECO:0000313" key="16">
    <source>
        <dbReference type="Proteomes" id="UP001162156"/>
    </source>
</evidence>
<evidence type="ECO:0000256" key="14">
    <source>
        <dbReference type="RuleBase" id="RU000461"/>
    </source>
</evidence>
<dbReference type="EMBL" id="JANEYF010000794">
    <property type="protein sequence ID" value="KAJ8967931.1"/>
    <property type="molecule type" value="Genomic_DNA"/>
</dbReference>
<dbReference type="PROSITE" id="PS00086">
    <property type="entry name" value="CYTOCHROME_P450"/>
    <property type="match status" value="1"/>
</dbReference>
<gene>
    <name evidence="15" type="ORF">NQ314_002572</name>
</gene>
<dbReference type="GO" id="GO:0016705">
    <property type="term" value="F:oxidoreductase activity, acting on paired donors, with incorporation or reduction of molecular oxygen"/>
    <property type="evidence" value="ECO:0007669"/>
    <property type="project" value="InterPro"/>
</dbReference>
<protein>
    <recommendedName>
        <fullName evidence="17">Cytochrome P450</fullName>
    </recommendedName>
</protein>
<evidence type="ECO:0000256" key="12">
    <source>
        <dbReference type="ARBA" id="ARBA00023136"/>
    </source>
</evidence>
<dbReference type="PRINTS" id="PR00463">
    <property type="entry name" value="EP450I"/>
</dbReference>
<evidence type="ECO:0000256" key="9">
    <source>
        <dbReference type="ARBA" id="ARBA00023002"/>
    </source>
</evidence>
<dbReference type="AlphaFoldDB" id="A0AAV8ZQ43"/>
<dbReference type="Pfam" id="PF00067">
    <property type="entry name" value="p450"/>
    <property type="match status" value="1"/>
</dbReference>
<dbReference type="InterPro" id="IPR002401">
    <property type="entry name" value="Cyt_P450_E_grp-I"/>
</dbReference>
<proteinExistence type="inferred from homology"/>
<evidence type="ECO:0000256" key="10">
    <source>
        <dbReference type="ARBA" id="ARBA00023004"/>
    </source>
</evidence>
<evidence type="ECO:0000256" key="3">
    <source>
        <dbReference type="ARBA" id="ARBA00004406"/>
    </source>
</evidence>